<dbReference type="GO" id="GO:0019899">
    <property type="term" value="F:enzyme binding"/>
    <property type="evidence" value="ECO:0007669"/>
    <property type="project" value="UniProtKB-ARBA"/>
</dbReference>
<evidence type="ECO:0000256" key="6">
    <source>
        <dbReference type="PROSITE-ProRule" id="PRU00047"/>
    </source>
</evidence>
<dbReference type="PROSITE" id="PS51282">
    <property type="entry name" value="DWNN"/>
    <property type="match status" value="1"/>
</dbReference>
<dbReference type="Gene3D" id="3.10.20.90">
    <property type="entry name" value="Phosphatidylinositol 3-kinase Catalytic Subunit, Chain A, domain 1"/>
    <property type="match status" value="1"/>
</dbReference>
<accession>A0A915BS00</accession>
<dbReference type="PROSITE" id="PS50089">
    <property type="entry name" value="ZF_RING_2"/>
    <property type="match status" value="1"/>
</dbReference>
<feature type="domain" description="DWNN" evidence="10">
    <location>
        <begin position="11"/>
        <end position="82"/>
    </location>
</feature>
<feature type="region of interest" description="Disordered" evidence="7">
    <location>
        <begin position="413"/>
        <end position="438"/>
    </location>
</feature>
<feature type="region of interest" description="Disordered" evidence="7">
    <location>
        <begin position="579"/>
        <end position="677"/>
    </location>
</feature>
<comment type="subcellular location">
    <subcellularLocation>
        <location evidence="1">Nucleus</location>
    </subcellularLocation>
</comment>
<evidence type="ECO:0000256" key="4">
    <source>
        <dbReference type="ARBA" id="ARBA00022833"/>
    </source>
</evidence>
<feature type="compositionally biased region" description="Pro residues" evidence="7">
    <location>
        <begin position="528"/>
        <end position="548"/>
    </location>
</feature>
<dbReference type="InterPro" id="IPR025829">
    <property type="entry name" value="Zn_knuckle_CX2CX3GHX4C"/>
</dbReference>
<dbReference type="Gene3D" id="3.30.40.10">
    <property type="entry name" value="Zinc/RING finger domain, C3HC4 (zinc finger)"/>
    <property type="match status" value="1"/>
</dbReference>
<dbReference type="InterPro" id="IPR033489">
    <property type="entry name" value="RBBP6"/>
</dbReference>
<feature type="compositionally biased region" description="Basic and acidic residues" evidence="7">
    <location>
        <begin position="618"/>
        <end position="644"/>
    </location>
</feature>
<dbReference type="GO" id="GO:0005634">
    <property type="term" value="C:nucleus"/>
    <property type="evidence" value="ECO:0007669"/>
    <property type="project" value="UniProtKB-SubCell"/>
</dbReference>
<dbReference type="InterPro" id="IPR001841">
    <property type="entry name" value="Znf_RING"/>
</dbReference>
<dbReference type="SUPFAM" id="SSF57850">
    <property type="entry name" value="RING/U-box"/>
    <property type="match status" value="1"/>
</dbReference>
<evidence type="ECO:0000256" key="1">
    <source>
        <dbReference type="ARBA" id="ARBA00004123"/>
    </source>
</evidence>
<dbReference type="GO" id="GO:0016567">
    <property type="term" value="P:protein ubiquitination"/>
    <property type="evidence" value="ECO:0007669"/>
    <property type="project" value="InterPro"/>
</dbReference>
<dbReference type="Pfam" id="PF08783">
    <property type="entry name" value="DWNN"/>
    <property type="match status" value="1"/>
</dbReference>
<feature type="compositionally biased region" description="Basic and acidic residues" evidence="7">
    <location>
        <begin position="1019"/>
        <end position="1034"/>
    </location>
</feature>
<feature type="compositionally biased region" description="Basic and acidic residues" evidence="7">
    <location>
        <begin position="853"/>
        <end position="873"/>
    </location>
</feature>
<proteinExistence type="predicted"/>
<keyword evidence="4" id="KW-0862">Zinc</keyword>
<feature type="domain" description="RING-type" evidence="8">
    <location>
        <begin position="244"/>
        <end position="282"/>
    </location>
</feature>
<dbReference type="InterPro" id="IPR001878">
    <property type="entry name" value="Znf_CCHC"/>
</dbReference>
<dbReference type="PANTHER" id="PTHR15439:SF0">
    <property type="entry name" value="CELL DIVISION CYCLE AND APOPTOSIS REGULATOR PROTEIN 1-RELATED"/>
    <property type="match status" value="1"/>
</dbReference>
<feature type="compositionally biased region" description="Acidic residues" evidence="7">
    <location>
        <begin position="951"/>
        <end position="964"/>
    </location>
</feature>
<dbReference type="GO" id="GO:0061630">
    <property type="term" value="F:ubiquitin protein ligase activity"/>
    <property type="evidence" value="ECO:0007669"/>
    <property type="project" value="InterPro"/>
</dbReference>
<feature type="region of interest" description="Disordered" evidence="7">
    <location>
        <begin position="312"/>
        <end position="395"/>
    </location>
</feature>
<feature type="region of interest" description="Disordered" evidence="7">
    <location>
        <begin position="1392"/>
        <end position="1413"/>
    </location>
</feature>
<organism evidence="11 12">
    <name type="scientific">Parascaris univalens</name>
    <name type="common">Nematode worm</name>
    <dbReference type="NCBI Taxonomy" id="6257"/>
    <lineage>
        <taxon>Eukaryota</taxon>
        <taxon>Metazoa</taxon>
        <taxon>Ecdysozoa</taxon>
        <taxon>Nematoda</taxon>
        <taxon>Chromadorea</taxon>
        <taxon>Rhabditida</taxon>
        <taxon>Spirurina</taxon>
        <taxon>Ascaridomorpha</taxon>
        <taxon>Ascaridoidea</taxon>
        <taxon>Ascarididae</taxon>
        <taxon>Parascaris</taxon>
    </lineage>
</organism>
<feature type="compositionally biased region" description="Polar residues" evidence="7">
    <location>
        <begin position="363"/>
        <end position="380"/>
    </location>
</feature>
<protein>
    <submittedName>
        <fullName evidence="12">E3 ubiquitin-protein ligase RBBP6</fullName>
    </submittedName>
</protein>
<evidence type="ECO:0000259" key="10">
    <source>
        <dbReference type="PROSITE" id="PS51282"/>
    </source>
</evidence>
<keyword evidence="2" id="KW-0479">Metal-binding</keyword>
<dbReference type="Gene3D" id="4.10.60.10">
    <property type="entry name" value="Zinc finger, CCHC-type"/>
    <property type="match status" value="1"/>
</dbReference>
<feature type="compositionally biased region" description="Low complexity" evidence="7">
    <location>
        <begin position="381"/>
        <end position="391"/>
    </location>
</feature>
<evidence type="ECO:0000256" key="3">
    <source>
        <dbReference type="ARBA" id="ARBA00022771"/>
    </source>
</evidence>
<feature type="compositionally biased region" description="Basic and acidic residues" evidence="7">
    <location>
        <begin position="1272"/>
        <end position="1295"/>
    </location>
</feature>
<dbReference type="SUPFAM" id="SSF57756">
    <property type="entry name" value="Retrovirus zinc finger-like domains"/>
    <property type="match status" value="1"/>
</dbReference>
<dbReference type="InterPro" id="IPR014891">
    <property type="entry name" value="DWNN_domain"/>
</dbReference>
<dbReference type="Pfam" id="PF13923">
    <property type="entry name" value="zf-C3HC4_2"/>
    <property type="match status" value="1"/>
</dbReference>
<dbReference type="WBParaSite" id="PgR052_g031_t01">
    <property type="protein sequence ID" value="PgR052_g031_t01"/>
    <property type="gene ID" value="PgR052_g031"/>
</dbReference>
<feature type="compositionally biased region" description="Low complexity" evidence="7">
    <location>
        <begin position="413"/>
        <end position="423"/>
    </location>
</feature>
<feature type="compositionally biased region" description="Basic residues" evidence="7">
    <location>
        <begin position="971"/>
        <end position="983"/>
    </location>
</feature>
<dbReference type="SMART" id="SM01180">
    <property type="entry name" value="DWNN"/>
    <property type="match status" value="1"/>
</dbReference>
<dbReference type="GO" id="GO:0008270">
    <property type="term" value="F:zinc ion binding"/>
    <property type="evidence" value="ECO:0007669"/>
    <property type="project" value="UniProtKB-KW"/>
</dbReference>
<feature type="region of interest" description="Disordered" evidence="7">
    <location>
        <begin position="522"/>
        <end position="564"/>
    </location>
</feature>
<dbReference type="InterPro" id="IPR013083">
    <property type="entry name" value="Znf_RING/FYVE/PHD"/>
</dbReference>
<feature type="compositionally biased region" description="Basic and acidic residues" evidence="7">
    <location>
        <begin position="1302"/>
        <end position="1378"/>
    </location>
</feature>
<feature type="compositionally biased region" description="Basic and acidic residues" evidence="7">
    <location>
        <begin position="1227"/>
        <end position="1265"/>
    </location>
</feature>
<keyword evidence="5" id="KW-0539">Nucleus</keyword>
<dbReference type="GO" id="GO:0006511">
    <property type="term" value="P:ubiquitin-dependent protein catabolic process"/>
    <property type="evidence" value="ECO:0007669"/>
    <property type="project" value="TreeGrafter"/>
</dbReference>
<dbReference type="GO" id="GO:0006397">
    <property type="term" value="P:mRNA processing"/>
    <property type="evidence" value="ECO:0007669"/>
    <property type="project" value="InterPro"/>
</dbReference>
<evidence type="ECO:0000256" key="7">
    <source>
        <dbReference type="SAM" id="MobiDB-lite"/>
    </source>
</evidence>
<evidence type="ECO:0000259" key="9">
    <source>
        <dbReference type="PROSITE" id="PS50158"/>
    </source>
</evidence>
<dbReference type="PROSITE" id="PS50158">
    <property type="entry name" value="ZF_CCHC"/>
    <property type="match status" value="1"/>
</dbReference>
<evidence type="ECO:0000256" key="5">
    <source>
        <dbReference type="ARBA" id="ARBA00023242"/>
    </source>
</evidence>
<sequence length="1466" mass="165792">PSSRFQAMSSIHYKFKATLEYKTLTFNGLHISVNDLKKEICEKENIKAESFDLLLTNAHTKRQYNSDEFIPRNSSVVVQRSPRDNAVKLPKVQDSTNSGIVSKGTTTDGTCKGHMGSAQFNQLSEEERIAHIKEVSAFKYQPSNFQKKSSSILWGPPPPTYQCNRCSQSGHWYKNCPMLNTRRTTGITMDELMETTADDPLAMLHPSGKFVVPIMHWKARQQKKTELSRAPEPDNRVIPPELKCPLCAQLLRDAVLTTCCGDSFCAECVQQRLLESVNAKCPGANCIQTSISADKIVPNLKVRQAVEAFKKAASPAQNVASSSQRSPVLQQRSLDTPPIPEEPPKVQAQPVPRVRIGLGSRMQAAQQLDSSQQNAMPTHEQQPQPSSAASSLEDSGISNMSMGVQAIRPHVPVPQQQQQQQLPQLPPPPAPQPQPVVGGVVLAPAPPSLESPKMANTIAMPPMAPMAPPITPMLLPVGGVLPVNVHEPPPGYAPVVTSAPPTAPIPASTKVIASADGRGVASMLPSMTAPPPPIIVQPPPLQQPPPPGLHTATTFPPVPAPPQVRDAWDEFLERKEKDRLLGATQVSRRRHSSPSESYSSTESSTQSSSDSRSRSRSWSRERGRRERRHDSKERRRNRRIESRSPPRLYAGPPRYYRDSASSHNIYQHPPPAPLNASQTTFAHHRLPALINYPPPSFLQTSNTSLAGFQSMPGSLPPAGGYRGARGCVDDRSQRRRSPPRVTETDRRVSKRGSTGREREGDRKRTDESRRRVRENEERNVRGDERPGRSRPREGAERDERRNKLREGISTKRRDRVEVKGETSASEKVSKKEGNISIDAGKGRRSHTANVMSLKDEALKKEEEKDIAEKEETLKASQETVEEGQAVKKEEAVEREEELVRIEELETFSEVFTEREDENQTIDVSGVETKEPESEEAAVAEGTDGSVSGADAENEDGTEVVEESGEQEKSEKKKRKRKKRRKRDNRSEGERERKKHHKQHKEDTSEEHDNHKKSKKRKRTREEKERHREEKERRREEKKRRRERREESGDAEEVDANAVVEIGAESHVETNKQVEDKRDSECFKEVSNESSKETTQQSREEHREKSAKRESGRKEQRREECEMSESGKKTKVEEERVKAVKRAKENALDEGTGEKRNKLSGTSEKRVLKKRAPEEEEKKKEPKKDHYGVDDSRRRDERRFRGGDVATRSERGTHRTDSNSSHQQSTKRRAESRDESRERKETKIRRDDDGIRGKEGRSQTGRDTDRPLNNTKGAEERHSEKRRSEADRDEQKKPRESVASITKRNEERPRESKSKDEEHAEKGKRIRKDEESAVRSEKKEVDKVNSVNKEEPIKKIAHRRERDETNKSSIKNDSDAKKLDEIKVSIENELASERKFGTSTSSTSGESHRDKPNITIELKYGGEKKVTRENVFENSVPQFNARQKIKMILLSESERFAVDRAKKRNVK</sequence>
<dbReference type="Pfam" id="PF13696">
    <property type="entry name" value="zf-CCHC_2"/>
    <property type="match status" value="1"/>
</dbReference>
<dbReference type="InterPro" id="IPR036875">
    <property type="entry name" value="Znf_CCHC_sf"/>
</dbReference>
<evidence type="ECO:0000259" key="8">
    <source>
        <dbReference type="PROSITE" id="PS50089"/>
    </source>
</evidence>
<keyword evidence="11" id="KW-1185">Reference proteome</keyword>
<name>A0A915BS00_PARUN</name>
<feature type="compositionally biased region" description="Polar residues" evidence="7">
    <location>
        <begin position="315"/>
        <end position="334"/>
    </location>
</feature>
<feature type="compositionally biased region" description="Basic and acidic residues" evidence="7">
    <location>
        <begin position="754"/>
        <end position="820"/>
    </location>
</feature>
<feature type="compositionally biased region" description="Basic and acidic residues" evidence="7">
    <location>
        <begin position="999"/>
        <end position="1009"/>
    </location>
</feature>
<keyword evidence="3 6" id="KW-0863">Zinc-finger</keyword>
<feature type="compositionally biased region" description="Basic and acidic residues" evidence="7">
    <location>
        <begin position="1063"/>
        <end position="1216"/>
    </location>
</feature>
<feature type="domain" description="CCHC-type" evidence="9">
    <location>
        <begin position="163"/>
        <end position="177"/>
    </location>
</feature>
<evidence type="ECO:0000313" key="11">
    <source>
        <dbReference type="Proteomes" id="UP000887569"/>
    </source>
</evidence>
<dbReference type="PANTHER" id="PTHR15439">
    <property type="entry name" value="RETINOBLASTOMA-BINDING PROTEIN 6"/>
    <property type="match status" value="1"/>
</dbReference>
<feature type="region of interest" description="Disordered" evidence="7">
    <location>
        <begin position="708"/>
        <end position="1378"/>
    </location>
</feature>
<dbReference type="CDD" id="cd16620">
    <property type="entry name" value="vRING-HC-C4C4_RBBP6"/>
    <property type="match status" value="1"/>
</dbReference>
<feature type="compositionally biased region" description="Basic and acidic residues" evidence="7">
    <location>
        <begin position="884"/>
        <end position="903"/>
    </location>
</feature>
<feature type="compositionally biased region" description="Pro residues" evidence="7">
    <location>
        <begin position="424"/>
        <end position="434"/>
    </location>
</feature>
<feature type="compositionally biased region" description="Low complexity" evidence="7">
    <location>
        <begin position="594"/>
        <end position="610"/>
    </location>
</feature>
<evidence type="ECO:0000313" key="12">
    <source>
        <dbReference type="WBParaSite" id="PgR052_g031_t01"/>
    </source>
</evidence>
<evidence type="ECO:0000256" key="2">
    <source>
        <dbReference type="ARBA" id="ARBA00022723"/>
    </source>
</evidence>
<reference evidence="12" key="1">
    <citation type="submission" date="2022-11" db="UniProtKB">
        <authorList>
            <consortium name="WormBaseParasite"/>
        </authorList>
    </citation>
    <scope>IDENTIFICATION</scope>
</reference>
<dbReference type="GO" id="GO:0003676">
    <property type="term" value="F:nucleic acid binding"/>
    <property type="evidence" value="ECO:0007669"/>
    <property type="project" value="InterPro"/>
</dbReference>
<dbReference type="Proteomes" id="UP000887569">
    <property type="component" value="Unplaced"/>
</dbReference>